<evidence type="ECO:0000313" key="2">
    <source>
        <dbReference type="Proteomes" id="UP000679691"/>
    </source>
</evidence>
<sequence>MATLHSNNPFALQALMSETIFSSGVSVAMQQDATSEVAPTIPSAQSSESAQKEFVFQGGYGKSILFLINDEQHPYMSTAAYEAFLKTIGALDIALADIALLNLASPGNGYDFKRIMGGLKPLKIILLGVDPAILNLPAIPFNTYQRGKKASVFNTFSFEEMLSDIAKKKAFWAEFKNL</sequence>
<proteinExistence type="predicted"/>
<dbReference type="Proteomes" id="UP000679691">
    <property type="component" value="Unassembled WGS sequence"/>
</dbReference>
<keyword evidence="2" id="KW-1185">Reference proteome</keyword>
<dbReference type="AlphaFoldDB" id="A0A8T4HAE4"/>
<organism evidence="1 2">
    <name type="scientific">Rhinopithecimicrobium faecis</name>
    <dbReference type="NCBI Taxonomy" id="2820698"/>
    <lineage>
        <taxon>Bacteria</taxon>
        <taxon>Pseudomonadati</taxon>
        <taxon>Bacteroidota</taxon>
        <taxon>Sphingobacteriia</taxon>
        <taxon>Sphingobacteriales</taxon>
        <taxon>Sphingobacteriaceae</taxon>
        <taxon>Rhinopithecimicrobium</taxon>
    </lineage>
</organism>
<evidence type="ECO:0000313" key="1">
    <source>
        <dbReference type="EMBL" id="MBP3943096.1"/>
    </source>
</evidence>
<protein>
    <submittedName>
        <fullName evidence="1">Uncharacterized protein</fullName>
    </submittedName>
</protein>
<accession>A0A8T4HAE4</accession>
<gene>
    <name evidence="1" type="ORF">J5U18_05895</name>
</gene>
<comment type="caution">
    <text evidence="1">The sequence shown here is derived from an EMBL/GenBank/DDBJ whole genome shotgun (WGS) entry which is preliminary data.</text>
</comment>
<reference evidence="1" key="1">
    <citation type="submission" date="2021-03" db="EMBL/GenBank/DDBJ databases">
        <authorList>
            <person name="Lu T."/>
            <person name="Wang Q."/>
            <person name="Han X."/>
        </authorList>
    </citation>
    <scope>NUCLEOTIDE SEQUENCE</scope>
    <source>
        <strain evidence="1">WQ 2009</strain>
    </source>
</reference>
<dbReference type="EMBL" id="JAGKSB010000005">
    <property type="protein sequence ID" value="MBP3943096.1"/>
    <property type="molecule type" value="Genomic_DNA"/>
</dbReference>
<dbReference type="RefSeq" id="WP_353546583.1">
    <property type="nucleotide sequence ID" value="NZ_JAGKSB010000005.1"/>
</dbReference>
<name>A0A8T4HAE4_9SPHI</name>